<feature type="domain" description="No apical meristem-associated C-terminal" evidence="2">
    <location>
        <begin position="10"/>
        <end position="116"/>
    </location>
</feature>
<comment type="caution">
    <text evidence="3">The sequence shown here is derived from an EMBL/GenBank/DDBJ whole genome shotgun (WGS) entry which is preliminary data.</text>
</comment>
<feature type="region of interest" description="Disordered" evidence="1">
    <location>
        <begin position="30"/>
        <end position="87"/>
    </location>
</feature>
<name>A0A8S9HCV2_BRACR</name>
<dbReference type="AlphaFoldDB" id="A0A8S9HCV2"/>
<dbReference type="PANTHER" id="PTHR45023">
    <property type="match status" value="1"/>
</dbReference>
<dbReference type="Pfam" id="PF14303">
    <property type="entry name" value="NAM-associated"/>
    <property type="match status" value="1"/>
</dbReference>
<protein>
    <recommendedName>
        <fullName evidence="2">No apical meristem-associated C-terminal domain-containing protein</fullName>
    </recommendedName>
</protein>
<reference evidence="3" key="1">
    <citation type="submission" date="2019-12" db="EMBL/GenBank/DDBJ databases">
        <title>Genome sequencing and annotation of Brassica cretica.</title>
        <authorList>
            <person name="Studholme D.J."/>
            <person name="Sarris P.F."/>
        </authorList>
    </citation>
    <scope>NUCLEOTIDE SEQUENCE</scope>
    <source>
        <strain evidence="3">PFS-001/15</strain>
        <tissue evidence="3">Leaf</tissue>
    </source>
</reference>
<accession>A0A8S9HCV2</accession>
<dbReference type="PANTHER" id="PTHR45023:SF4">
    <property type="entry name" value="GLYCINE-RICH PROTEIN-RELATED"/>
    <property type="match status" value="1"/>
</dbReference>
<proteinExistence type="predicted"/>
<dbReference type="EMBL" id="QGKW02001940">
    <property type="protein sequence ID" value="KAF2554576.1"/>
    <property type="molecule type" value="Genomic_DNA"/>
</dbReference>
<organism evidence="3 4">
    <name type="scientific">Brassica cretica</name>
    <name type="common">Mustard</name>
    <dbReference type="NCBI Taxonomy" id="69181"/>
    <lineage>
        <taxon>Eukaryota</taxon>
        <taxon>Viridiplantae</taxon>
        <taxon>Streptophyta</taxon>
        <taxon>Embryophyta</taxon>
        <taxon>Tracheophyta</taxon>
        <taxon>Spermatophyta</taxon>
        <taxon>Magnoliopsida</taxon>
        <taxon>eudicotyledons</taxon>
        <taxon>Gunneridae</taxon>
        <taxon>Pentapetalae</taxon>
        <taxon>rosids</taxon>
        <taxon>malvids</taxon>
        <taxon>Brassicales</taxon>
        <taxon>Brassicaceae</taxon>
        <taxon>Brassiceae</taxon>
        <taxon>Brassica</taxon>
    </lineage>
</organism>
<evidence type="ECO:0000259" key="2">
    <source>
        <dbReference type="Pfam" id="PF14303"/>
    </source>
</evidence>
<gene>
    <name evidence="3" type="ORF">F2Q68_00013430</name>
</gene>
<evidence type="ECO:0000313" key="4">
    <source>
        <dbReference type="Proteomes" id="UP000712281"/>
    </source>
</evidence>
<evidence type="ECO:0000256" key="1">
    <source>
        <dbReference type="SAM" id="MobiDB-lite"/>
    </source>
</evidence>
<dbReference type="Proteomes" id="UP000712281">
    <property type="component" value="Unassembled WGS sequence"/>
</dbReference>
<evidence type="ECO:0000313" key="3">
    <source>
        <dbReference type="EMBL" id="KAF2554576.1"/>
    </source>
</evidence>
<dbReference type="InterPro" id="IPR029466">
    <property type="entry name" value="NAM-associated_C"/>
</dbReference>
<sequence length="130" mass="14698">MESSSPTIKKKFTLEHAWKELRNDQKWCELSTGKTDGSSRKRKCGDISHSASSKAIEADSADDDEVTNRPTGVKAAKTRSKKTMVDRKELSEFQTMWSIKKQDLALEERMSKMKVLDSLIAKQGPLADYE</sequence>